<protein>
    <submittedName>
        <fullName evidence="2">Uncharacterized protein</fullName>
    </submittedName>
</protein>
<name>X0BIY8_FUSOX</name>
<accession>X0BIY8</accession>
<dbReference type="Proteomes" id="UP000030663">
    <property type="component" value="Unassembled WGS sequence"/>
</dbReference>
<feature type="region of interest" description="Disordered" evidence="1">
    <location>
        <begin position="1"/>
        <end position="86"/>
    </location>
</feature>
<organism evidence="2 3">
    <name type="scientific">Fusarium oxysporum f. sp. raphani 54005</name>
    <dbReference type="NCBI Taxonomy" id="1089458"/>
    <lineage>
        <taxon>Eukaryota</taxon>
        <taxon>Fungi</taxon>
        <taxon>Dikarya</taxon>
        <taxon>Ascomycota</taxon>
        <taxon>Pezizomycotina</taxon>
        <taxon>Sordariomycetes</taxon>
        <taxon>Hypocreomycetidae</taxon>
        <taxon>Hypocreales</taxon>
        <taxon>Nectriaceae</taxon>
        <taxon>Fusarium</taxon>
        <taxon>Fusarium oxysporum species complex</taxon>
    </lineage>
</organism>
<dbReference type="OrthoDB" id="5069398at2759"/>
<sequence length="256" mass="28606">MSRMYKTGGHSRKVNYDSIEECSPDTSPSNNEVNSINPADSLYKNFDDQCKPKATKRPRRSLRNITGTSPKSGTTSPQTPDTRYKRGSETIKRFQKTNQPAIVIPSTVSEEEEKGRNDSVLRLANIITLALRLEEIGELQKVLEDAKGRTATAESKVFEAILAENNVKVAQDAVKRCIQEHFSNHRTGGIMRPYRRSVKGAQDVVKVSIEKREEAEEQAAALGLCDYIVQLYNIFKKGGPKIEQLTSILENAIHKA</sequence>
<keyword evidence="3" id="KW-1185">Reference proteome</keyword>
<dbReference type="HOGENOM" id="CLU_1161182_0_0_1"/>
<feature type="compositionally biased region" description="Low complexity" evidence="1">
    <location>
        <begin position="66"/>
        <end position="80"/>
    </location>
</feature>
<evidence type="ECO:0000313" key="3">
    <source>
        <dbReference type="Proteomes" id="UP000030663"/>
    </source>
</evidence>
<feature type="compositionally biased region" description="Basic residues" evidence="1">
    <location>
        <begin position="53"/>
        <end position="62"/>
    </location>
</feature>
<feature type="compositionally biased region" description="Polar residues" evidence="1">
    <location>
        <begin position="24"/>
        <end position="38"/>
    </location>
</feature>
<reference evidence="2 3" key="1">
    <citation type="submission" date="2011-11" db="EMBL/GenBank/DDBJ databases">
        <title>The Genome Sequence of Fusarium oxysporum PHW815.</title>
        <authorList>
            <consortium name="The Broad Institute Genome Sequencing Platform"/>
            <person name="Ma L.-J."/>
            <person name="Gale L.R."/>
            <person name="Schwartz D.C."/>
            <person name="Zhou S."/>
            <person name="Corby-Kistler H."/>
            <person name="Young S.K."/>
            <person name="Zeng Q."/>
            <person name="Gargeya S."/>
            <person name="Fitzgerald M."/>
            <person name="Haas B."/>
            <person name="Abouelleil A."/>
            <person name="Alvarado L."/>
            <person name="Arachchi H.M."/>
            <person name="Berlin A."/>
            <person name="Brown A."/>
            <person name="Chapman S.B."/>
            <person name="Chen Z."/>
            <person name="Dunbar C."/>
            <person name="Freedman E."/>
            <person name="Gearin G."/>
            <person name="Goldberg J."/>
            <person name="Griggs A."/>
            <person name="Gujja S."/>
            <person name="Heiman D."/>
            <person name="Howarth C."/>
            <person name="Larson L."/>
            <person name="Lui A."/>
            <person name="MacDonald P.J.P."/>
            <person name="Montmayeur A."/>
            <person name="Murphy C."/>
            <person name="Neiman D."/>
            <person name="Pearson M."/>
            <person name="Priest M."/>
            <person name="Roberts A."/>
            <person name="Saif S."/>
            <person name="Shea T."/>
            <person name="Shenoy N."/>
            <person name="Sisk P."/>
            <person name="Stolte C."/>
            <person name="Sykes S."/>
            <person name="Wortman J."/>
            <person name="Nusbaum C."/>
            <person name="Birren B."/>
        </authorList>
    </citation>
    <scope>NUCLEOTIDE SEQUENCE [LARGE SCALE GENOMIC DNA]</scope>
    <source>
        <strain evidence="2 3">54005</strain>
    </source>
</reference>
<proteinExistence type="predicted"/>
<dbReference type="EMBL" id="JH658500">
    <property type="protein sequence ID" value="EXK78823.1"/>
    <property type="molecule type" value="Genomic_DNA"/>
</dbReference>
<evidence type="ECO:0000256" key="1">
    <source>
        <dbReference type="SAM" id="MobiDB-lite"/>
    </source>
</evidence>
<evidence type="ECO:0000313" key="2">
    <source>
        <dbReference type="EMBL" id="EXK78823.1"/>
    </source>
</evidence>
<gene>
    <name evidence="2" type="ORF">FOQG_16522</name>
</gene>
<dbReference type="AlphaFoldDB" id="X0BIY8"/>